<dbReference type="CDD" id="cd09076">
    <property type="entry name" value="L1-EN"/>
    <property type="match status" value="1"/>
</dbReference>
<evidence type="ECO:0000256" key="19">
    <source>
        <dbReference type="SAM" id="Phobius"/>
    </source>
</evidence>
<dbReference type="PRINTS" id="PR01463">
    <property type="entry name" value="EAGCHANLFMLY"/>
</dbReference>
<evidence type="ECO:0000256" key="13">
    <source>
        <dbReference type="ARBA" id="ARBA00023136"/>
    </source>
</evidence>
<evidence type="ECO:0000256" key="9">
    <source>
        <dbReference type="ARBA" id="ARBA00022882"/>
    </source>
</evidence>
<evidence type="ECO:0000256" key="11">
    <source>
        <dbReference type="ARBA" id="ARBA00022989"/>
    </source>
</evidence>
<reference evidence="22" key="1">
    <citation type="submission" date="2023-06" db="EMBL/GenBank/DDBJ databases">
        <title>Male Hemibagrus guttatus genome.</title>
        <authorList>
            <person name="Bian C."/>
        </authorList>
    </citation>
    <scope>NUCLEOTIDE SEQUENCE</scope>
    <source>
        <strain evidence="22">Male_cb2023</strain>
        <tissue evidence="22">Muscle</tissue>
    </source>
</reference>
<dbReference type="FunFam" id="1.10.1200.260:FF:000002">
    <property type="entry name" value="Potassium voltage-gated channel subfamily H member 8"/>
    <property type="match status" value="1"/>
</dbReference>
<keyword evidence="8" id="KW-0631">Potassium channel</keyword>
<evidence type="ECO:0000256" key="6">
    <source>
        <dbReference type="ARBA" id="ARBA00022538"/>
    </source>
</evidence>
<keyword evidence="13 19" id="KW-0472">Membrane</keyword>
<dbReference type="CDD" id="cd00038">
    <property type="entry name" value="CAP_ED"/>
    <property type="match status" value="1"/>
</dbReference>
<evidence type="ECO:0000259" key="21">
    <source>
        <dbReference type="PROSITE" id="PS50878"/>
    </source>
</evidence>
<evidence type="ECO:0000256" key="17">
    <source>
        <dbReference type="SAM" id="Coils"/>
    </source>
</evidence>
<dbReference type="InterPro" id="IPR000477">
    <property type="entry name" value="RT_dom"/>
</dbReference>
<dbReference type="Gene3D" id="3.30.70.270">
    <property type="match status" value="2"/>
</dbReference>
<evidence type="ECO:0000256" key="18">
    <source>
        <dbReference type="SAM" id="MobiDB-lite"/>
    </source>
</evidence>
<keyword evidence="15" id="KW-0407">Ion channel</keyword>
<dbReference type="PANTHER" id="PTHR10217:SF630">
    <property type="entry name" value="POTASSIUM VOLTAGE-GATED CHANNEL SUBFAMILY H MEMBER 4"/>
    <property type="match status" value="1"/>
</dbReference>
<dbReference type="CDD" id="cd01650">
    <property type="entry name" value="RT_nLTR_like"/>
    <property type="match status" value="1"/>
</dbReference>
<evidence type="ECO:0000256" key="16">
    <source>
        <dbReference type="ARBA" id="ARBA00034430"/>
    </source>
</evidence>
<feature type="transmembrane region" description="Helical" evidence="19">
    <location>
        <begin position="976"/>
        <end position="1002"/>
    </location>
</feature>
<dbReference type="InterPro" id="IPR003938">
    <property type="entry name" value="K_chnl_volt-dep_EAG/ELK/ERG"/>
</dbReference>
<dbReference type="Gene3D" id="2.60.120.10">
    <property type="entry name" value="Jelly Rolls"/>
    <property type="match status" value="1"/>
</dbReference>
<dbReference type="GO" id="GO:0005249">
    <property type="term" value="F:voltage-gated potassium channel activity"/>
    <property type="evidence" value="ECO:0007669"/>
    <property type="project" value="InterPro"/>
</dbReference>
<evidence type="ECO:0000256" key="12">
    <source>
        <dbReference type="ARBA" id="ARBA00023065"/>
    </source>
</evidence>
<dbReference type="InterPro" id="IPR005135">
    <property type="entry name" value="Endo/exonuclease/phosphatase"/>
</dbReference>
<dbReference type="Pfam" id="PF00520">
    <property type="entry name" value="Ion_trans"/>
    <property type="match status" value="1"/>
</dbReference>
<feature type="domain" description="Reverse transcriptase" evidence="21">
    <location>
        <begin position="488"/>
        <end position="747"/>
    </location>
</feature>
<evidence type="ECO:0000256" key="8">
    <source>
        <dbReference type="ARBA" id="ARBA00022826"/>
    </source>
</evidence>
<dbReference type="InterPro" id="IPR000595">
    <property type="entry name" value="cNMP-bd_dom"/>
</dbReference>
<feature type="domain" description="Cyclic nucleotide-binding" evidence="20">
    <location>
        <begin position="1498"/>
        <end position="1598"/>
    </location>
</feature>
<dbReference type="GO" id="GO:0004523">
    <property type="term" value="F:RNA-DNA hybrid ribonuclease activity"/>
    <property type="evidence" value="ECO:0007669"/>
    <property type="project" value="UniProtKB-EC"/>
</dbReference>
<keyword evidence="23" id="KW-1185">Reference proteome</keyword>
<comment type="subunit">
    <text evidence="3">The potassium channel is probably composed of a homo- or heterotetrameric complex of pore-forming alpha subunits that can associate with modulating beta subunits.</text>
</comment>
<sequence length="2061" mass="236640">MTGKGRELADMMERRKVDILCVQETRWKGSKARSIGAGFKLFYYGVDSKRNGVGVVLKEEFVRNVLEVKRVSDRVMSLKLEIEGVMLNVVSGYAPQVGCELEEKECFWSELDEVMESIPTGERVVIGADFNGHVGEGNTGDEEVMGKFGVKERNLEGQMVVDFAKRMDMGVVNTYFQKREEHRVTYKSGGKSTQVDYILCRRGNLKEISDCKVVVGESVARQHRMVVCRMTLMVCKTKRSKIEKKTKWWKLKKEECCEEFRQKLRQALGGQVVLPDDWETTAEVIRETGRKVLGVSSGRRKEDKETWWWNEEVQDSIQRKRLAKKKWDMDRTEENRQEYKELQRRVKREVSKAKQKAYEELYTRLDTREGEKDLYRLARQRDRDGKDVQQVRVIKDRDGRVLTSEESVQRRWKEYFEELMNEENEREKRVEGVNSVEQKVDNIRKDEVRKALKRMKSGKAVGPDDIPVEVWKCLGEAAVEFLTSLFNRVLESERMPEAWRRSVLVPIFKNKGDVQSCSNYRGIKLMSHTMKVWERVVEARLRKVVEICEQQYGFMPRKSTTDAIFALRILMEKYRDGQRELHCVFVDLEKAYDRVPREELWYCMRKSGVAEKYVRVVQDMYERSRTVVRCAVGQTEEFNVEVGLHQGSALSPFLFAMVMDQLSEEVRQESPWTMMFADDIVICSESREQVEENLERWRFALERRGMKVSRSKTEYMCVNEREGSGTVRLQGEEVKKVQEFKYLGSTVQSTGECGKEVKKRVQAGWNEWRKVSGVLCDQKISARIKGKVYRTVVRPAMLYGLETVSLRKRQESELENMFEKPSLPEYKVAAVQKSRFILLHYSISKALWDWMILLATFYVAVTVPYNVCFTPYVESDTEARSTIVSDIVVEMLFILDIILNFRTTYVSQSGQVVYDSRSICIHYAATWFFVDLVAALPFDLLYAFNVTVTSLVHLLKTVRLLRLLRLLQKLDRYSQYSAMVLTLLMSMFALLAHWMACIWYVIGRKEMERNANQQDWDIGWLHELGKRLESPYVNSTFGGPTVRSAYIASLYFTLSSLTSVGFGNVCANTDAEKIFSICTMLIGALMHAVVFGNVTAIIQRMYSRRSLYHTRMKDLKDFIRVHRLPQQLKQRMLEYFQTTWSVNNGIDANEETRWKGSKARSIGAGFKLFYYGVDSKRNGVGVVLKEEFVRNVLEVKRASDRVMSLKLEIEGVMLNVVSGYATQVGCELEEKERFWSELDEVMESIPTGRKVLGVSSGRRKEDKETWCWNEEVQDSIQRKRLAKKKWDMDRTGENRQEYKELQRRVKMEVSKAKQKAYDELYTRLDTREGQKDLYRVARQRDRDGKDVEKYVRVVQDMYERSRTVVRCAVGQTEEFKVEVGLHQGSALSPFLFAIVMDQLSEKVRRESPWTMMFADDIVICSESREQVEENLERWRKISVRIKGKVSSTVVRPAMLYGLETVSLRKRQESELELLHDFPDELRADIAMHLNKDILQLPVFEGASRGCLRSLSLHIKTSFCAPGEYLIRQGDALHANYFVCSGSLEVLKDSMVLAILGKGDLIGSDLPGQDQVIKTNADVKALTYCDLQYISVKGLREVLELYPEYASVFTADIHHNLTYNLREGSEAEGFARFSRSPRFPHNNRMDSRAMTDGKHSCMIETGGEADEHCHLSPASRSRRNLHLPNLGNLLGDELRQFNALRRCRSPEGFSARKPNKLLIPTLSCFAPPDLSPRVVDGIEDNGRVFHFNAEHSGSSTSTAKGNDQVNSTLLQDTEEVRESISQLNKKMVSLNQEVSQLTKDLHHMMHILQAQAAAHHYTTSMSSYPYGVHMVHTNTAAYTTGVHSHQESQGLYHPHHHLKADHAVAENVVHIGTSARSHTSEIDSYAEACTNIGFVASFVQLEPHNCYHHCFVRFSKGYKKQEASGQDHGILTSISRSQPVLFNRDKSNQVSLDLHLLSSAPTSTHSLLIASHTNPIHHNPPSTSELNLESDTDIPDTVLEEVSDDREDAVLLADLSKVGHTSRECLLADDGSVETQDMETSESDSTKPDVGTQNESSGSETS</sequence>
<dbReference type="FunFam" id="2.60.120.10:FF:000014">
    <property type="entry name" value="Potassium voltage-gated channel, subfamily H (Eag-related), member 4"/>
    <property type="match status" value="1"/>
</dbReference>
<dbReference type="PRINTS" id="PR01465">
    <property type="entry name" value="ELKCHANNEL"/>
</dbReference>
<dbReference type="Pfam" id="PF00027">
    <property type="entry name" value="cNMP_binding"/>
    <property type="match status" value="1"/>
</dbReference>
<feature type="compositionally biased region" description="Polar residues" evidence="18">
    <location>
        <begin position="2050"/>
        <end position="2061"/>
    </location>
</feature>
<keyword evidence="12" id="KW-0406">Ion transport</keyword>
<proteinExistence type="inferred from homology"/>
<keyword evidence="6" id="KW-0633">Potassium transport</keyword>
<dbReference type="InterPro" id="IPR014710">
    <property type="entry name" value="RmlC-like_jellyroll"/>
</dbReference>
<evidence type="ECO:0000256" key="7">
    <source>
        <dbReference type="ARBA" id="ARBA00022692"/>
    </source>
</evidence>
<keyword evidence="11 19" id="KW-1133">Transmembrane helix</keyword>
<evidence type="ECO:0000256" key="15">
    <source>
        <dbReference type="ARBA" id="ARBA00023303"/>
    </source>
</evidence>
<comment type="catalytic activity">
    <reaction evidence="16">
        <text>K(+)(in) = K(+)(out)</text>
        <dbReference type="Rhea" id="RHEA:29463"/>
        <dbReference type="ChEBI" id="CHEBI:29103"/>
    </reaction>
</comment>
<feature type="region of interest" description="Disordered" evidence="18">
    <location>
        <begin position="2022"/>
        <end position="2061"/>
    </location>
</feature>
<accession>A0AAE0UXY3</accession>
<evidence type="ECO:0000256" key="10">
    <source>
        <dbReference type="ARBA" id="ARBA00022958"/>
    </source>
</evidence>
<keyword evidence="9" id="KW-0851">Voltage-gated channel</keyword>
<keyword evidence="7 19" id="KW-0812">Transmembrane</keyword>
<dbReference type="InterPro" id="IPR003950">
    <property type="entry name" value="K_chnl_volt-dep_ELK"/>
</dbReference>
<name>A0AAE0UXY3_9TELE</name>
<keyword evidence="17" id="KW-0175">Coiled coil</keyword>
<feature type="coiled-coil region" evidence="17">
    <location>
        <begin position="1772"/>
        <end position="1799"/>
    </location>
</feature>
<dbReference type="InterPro" id="IPR005821">
    <property type="entry name" value="Ion_trans_dom"/>
</dbReference>
<feature type="transmembrane region" description="Helical" evidence="19">
    <location>
        <begin position="881"/>
        <end position="901"/>
    </location>
</feature>
<evidence type="ECO:0000256" key="5">
    <source>
        <dbReference type="ARBA" id="ARBA00022448"/>
    </source>
</evidence>
<comment type="subcellular location">
    <subcellularLocation>
        <location evidence="1">Membrane</location>
        <topology evidence="1">Multi-pass membrane protein</topology>
    </subcellularLocation>
</comment>
<dbReference type="InterPro" id="IPR043502">
    <property type="entry name" value="DNA/RNA_pol_sf"/>
</dbReference>
<organism evidence="22 23">
    <name type="scientific">Hemibagrus guttatus</name>
    <dbReference type="NCBI Taxonomy" id="175788"/>
    <lineage>
        <taxon>Eukaryota</taxon>
        <taxon>Metazoa</taxon>
        <taxon>Chordata</taxon>
        <taxon>Craniata</taxon>
        <taxon>Vertebrata</taxon>
        <taxon>Euteleostomi</taxon>
        <taxon>Actinopterygii</taxon>
        <taxon>Neopterygii</taxon>
        <taxon>Teleostei</taxon>
        <taxon>Ostariophysi</taxon>
        <taxon>Siluriformes</taxon>
        <taxon>Bagridae</taxon>
        <taxon>Hemibagrus</taxon>
    </lineage>
</organism>
<dbReference type="Gene3D" id="1.10.1200.260">
    <property type="match status" value="1"/>
</dbReference>
<evidence type="ECO:0000313" key="23">
    <source>
        <dbReference type="Proteomes" id="UP001274896"/>
    </source>
</evidence>
<dbReference type="Pfam" id="PF03372">
    <property type="entry name" value="Exo_endo_phos"/>
    <property type="match status" value="1"/>
</dbReference>
<dbReference type="InterPro" id="IPR050818">
    <property type="entry name" value="KCNH_animal-type"/>
</dbReference>
<gene>
    <name evidence="22" type="ORF">QTP70_003754</name>
</gene>
<evidence type="ECO:0000256" key="4">
    <source>
        <dbReference type="ARBA" id="ARBA00012180"/>
    </source>
</evidence>
<feature type="coiled-coil region" evidence="17">
    <location>
        <begin position="322"/>
        <end position="356"/>
    </location>
</feature>
<feature type="transmembrane region" description="Helical" evidence="19">
    <location>
        <begin position="932"/>
        <end position="955"/>
    </location>
</feature>
<dbReference type="GO" id="GO:0034702">
    <property type="term" value="C:monoatomic ion channel complex"/>
    <property type="evidence" value="ECO:0007669"/>
    <property type="project" value="UniProtKB-KW"/>
</dbReference>
<keyword evidence="10" id="KW-0630">Potassium</keyword>
<dbReference type="EC" id="3.1.26.4" evidence="4"/>
<dbReference type="SUPFAM" id="SSF51206">
    <property type="entry name" value="cAMP-binding domain-like"/>
    <property type="match status" value="1"/>
</dbReference>
<dbReference type="EMBL" id="JAUCMX010000012">
    <property type="protein sequence ID" value="KAK3528587.1"/>
    <property type="molecule type" value="Genomic_DNA"/>
</dbReference>
<dbReference type="InterPro" id="IPR043128">
    <property type="entry name" value="Rev_trsase/Diguanyl_cyclase"/>
</dbReference>
<evidence type="ECO:0000256" key="1">
    <source>
        <dbReference type="ARBA" id="ARBA00004141"/>
    </source>
</evidence>
<evidence type="ECO:0000259" key="20">
    <source>
        <dbReference type="PROSITE" id="PS50042"/>
    </source>
</evidence>
<feature type="transmembrane region" description="Helical" evidence="19">
    <location>
        <begin position="1045"/>
        <end position="1067"/>
    </location>
</feature>
<dbReference type="SMART" id="SM00100">
    <property type="entry name" value="cNMP"/>
    <property type="match status" value="1"/>
</dbReference>
<dbReference type="SUPFAM" id="SSF81324">
    <property type="entry name" value="Voltage-gated potassium channels"/>
    <property type="match status" value="1"/>
</dbReference>
<feature type="transmembrane region" description="Helical" evidence="19">
    <location>
        <begin position="1074"/>
        <end position="1098"/>
    </location>
</feature>
<dbReference type="PROSITE" id="PS50878">
    <property type="entry name" value="RT_POL"/>
    <property type="match status" value="1"/>
</dbReference>
<dbReference type="Proteomes" id="UP001274896">
    <property type="component" value="Unassembled WGS sequence"/>
</dbReference>
<dbReference type="PANTHER" id="PTHR10217">
    <property type="entry name" value="VOLTAGE AND LIGAND GATED POTASSIUM CHANNEL"/>
    <property type="match status" value="1"/>
</dbReference>
<dbReference type="GO" id="GO:0042391">
    <property type="term" value="P:regulation of membrane potential"/>
    <property type="evidence" value="ECO:0007669"/>
    <property type="project" value="TreeGrafter"/>
</dbReference>
<feature type="transmembrane region" description="Helical" evidence="19">
    <location>
        <begin position="847"/>
        <end position="869"/>
    </location>
</feature>
<dbReference type="SUPFAM" id="SSF56219">
    <property type="entry name" value="DNase I-like"/>
    <property type="match status" value="1"/>
</dbReference>
<dbReference type="GO" id="GO:0005886">
    <property type="term" value="C:plasma membrane"/>
    <property type="evidence" value="ECO:0007669"/>
    <property type="project" value="TreeGrafter"/>
</dbReference>
<evidence type="ECO:0000256" key="3">
    <source>
        <dbReference type="ARBA" id="ARBA00011552"/>
    </source>
</evidence>
<protein>
    <recommendedName>
        <fullName evidence="4">ribonuclease H</fullName>
        <ecNumber evidence="4">3.1.26.4</ecNumber>
    </recommendedName>
</protein>
<dbReference type="PROSITE" id="PS50042">
    <property type="entry name" value="CNMP_BINDING_3"/>
    <property type="match status" value="1"/>
</dbReference>
<comment type="caution">
    <text evidence="22">The sequence shown here is derived from an EMBL/GenBank/DDBJ whole genome shotgun (WGS) entry which is preliminary data.</text>
</comment>
<dbReference type="Gene3D" id="3.60.10.10">
    <property type="entry name" value="Endonuclease/exonuclease/phosphatase"/>
    <property type="match status" value="1"/>
</dbReference>
<dbReference type="Pfam" id="PF00078">
    <property type="entry name" value="RVT_1"/>
    <property type="match status" value="2"/>
</dbReference>
<dbReference type="InterPro" id="IPR036691">
    <property type="entry name" value="Endo/exonu/phosph_ase_sf"/>
</dbReference>
<dbReference type="SUPFAM" id="SSF56672">
    <property type="entry name" value="DNA/RNA polymerases"/>
    <property type="match status" value="2"/>
</dbReference>
<evidence type="ECO:0000256" key="2">
    <source>
        <dbReference type="ARBA" id="ARBA00010879"/>
    </source>
</evidence>
<keyword evidence="5" id="KW-0813">Transport</keyword>
<dbReference type="Gene3D" id="1.10.287.70">
    <property type="match status" value="1"/>
</dbReference>
<comment type="similarity">
    <text evidence="2">Belongs to the beta type-B retroviral polymerase family. HERV class-II K(HML-2) pol subfamily.</text>
</comment>
<keyword evidence="14" id="KW-0325">Glycoprotein</keyword>
<dbReference type="InterPro" id="IPR018490">
    <property type="entry name" value="cNMP-bd_dom_sf"/>
</dbReference>
<evidence type="ECO:0000256" key="14">
    <source>
        <dbReference type="ARBA" id="ARBA00023180"/>
    </source>
</evidence>
<evidence type="ECO:0000313" key="22">
    <source>
        <dbReference type="EMBL" id="KAK3528587.1"/>
    </source>
</evidence>